<dbReference type="SUPFAM" id="SSF50978">
    <property type="entry name" value="WD40 repeat-like"/>
    <property type="match status" value="1"/>
</dbReference>
<dbReference type="CDD" id="cd00200">
    <property type="entry name" value="WD40"/>
    <property type="match status" value="1"/>
</dbReference>
<protein>
    <submittedName>
        <fullName evidence="7">U3 small nucleolar RNA-interacting protein 2 (RRP9 homolog) (U3 small nucleolar ribonucleoprotein-associated 55 kDa protein) (U3 snoRNP-associated 55 kDa protein) (U3-55K)</fullName>
    </submittedName>
</protein>
<dbReference type="PRINTS" id="PR00320">
    <property type="entry name" value="GPROTEINBRPT"/>
</dbReference>
<keyword evidence="8" id="KW-1185">Reference proteome</keyword>
<dbReference type="PANTHER" id="PTHR19865:SF0">
    <property type="entry name" value="U3 SMALL NUCLEOLAR RNA-INTERACTING PROTEIN 2"/>
    <property type="match status" value="1"/>
</dbReference>
<dbReference type="Pfam" id="PF00400">
    <property type="entry name" value="WD40"/>
    <property type="match status" value="5"/>
</dbReference>
<comment type="caution">
    <text evidence="7">The sequence shown here is derived from an EMBL/GenBank/DDBJ whole genome shotgun (WGS) entry which is preliminary data.</text>
</comment>
<feature type="non-terminal residue" evidence="7">
    <location>
        <position position="1"/>
    </location>
</feature>
<dbReference type="InterPro" id="IPR015943">
    <property type="entry name" value="WD40/YVTN_repeat-like_dom_sf"/>
</dbReference>
<keyword evidence="2 5" id="KW-0853">WD repeat</keyword>
<dbReference type="Gene3D" id="2.130.10.10">
    <property type="entry name" value="YVTN repeat-like/Quinoprotein amine dehydrogenase"/>
    <property type="match status" value="1"/>
</dbReference>
<dbReference type="EMBL" id="CAXAMM010012884">
    <property type="protein sequence ID" value="CAK9029917.1"/>
    <property type="molecule type" value="Genomic_DNA"/>
</dbReference>
<dbReference type="InterPro" id="IPR036322">
    <property type="entry name" value="WD40_repeat_dom_sf"/>
</dbReference>
<evidence type="ECO:0000313" key="7">
    <source>
        <dbReference type="EMBL" id="CAK9029917.1"/>
    </source>
</evidence>
<feature type="region of interest" description="Disordered" evidence="6">
    <location>
        <begin position="1"/>
        <end position="44"/>
    </location>
</feature>
<feature type="compositionally biased region" description="Basic and acidic residues" evidence="6">
    <location>
        <begin position="35"/>
        <end position="44"/>
    </location>
</feature>
<dbReference type="PROSITE" id="PS00678">
    <property type="entry name" value="WD_REPEATS_1"/>
    <property type="match status" value="2"/>
</dbReference>
<dbReference type="GO" id="GO:1990904">
    <property type="term" value="C:ribonucleoprotein complex"/>
    <property type="evidence" value="ECO:0007669"/>
    <property type="project" value="UniProtKB-KW"/>
</dbReference>
<feature type="region of interest" description="Disordered" evidence="6">
    <location>
        <begin position="57"/>
        <end position="94"/>
    </location>
</feature>
<feature type="repeat" description="WD" evidence="5">
    <location>
        <begin position="185"/>
        <end position="226"/>
    </location>
</feature>
<dbReference type="Proteomes" id="UP001642464">
    <property type="component" value="Unassembled WGS sequence"/>
</dbReference>
<reference evidence="7 8" key="1">
    <citation type="submission" date="2024-02" db="EMBL/GenBank/DDBJ databases">
        <authorList>
            <person name="Chen Y."/>
            <person name="Shah S."/>
            <person name="Dougan E. K."/>
            <person name="Thang M."/>
            <person name="Chan C."/>
        </authorList>
    </citation>
    <scope>NUCLEOTIDE SEQUENCE [LARGE SCALE GENOMIC DNA]</scope>
</reference>
<evidence type="ECO:0000313" key="8">
    <source>
        <dbReference type="Proteomes" id="UP001642464"/>
    </source>
</evidence>
<dbReference type="PANTHER" id="PTHR19865">
    <property type="entry name" value="U3 SMALL NUCLEOLAR RNA INTERACTING PROTEIN 2"/>
    <property type="match status" value="1"/>
</dbReference>
<comment type="subcellular location">
    <subcellularLocation>
        <location evidence="1">Nucleus</location>
    </subcellularLocation>
</comment>
<evidence type="ECO:0000256" key="5">
    <source>
        <dbReference type="PROSITE-ProRule" id="PRU00221"/>
    </source>
</evidence>
<keyword evidence="4" id="KW-0539">Nucleus</keyword>
<dbReference type="InterPro" id="IPR019775">
    <property type="entry name" value="WD40_repeat_CS"/>
</dbReference>
<keyword evidence="7" id="KW-0687">Ribonucleoprotein</keyword>
<dbReference type="SMART" id="SM00320">
    <property type="entry name" value="WD40"/>
    <property type="match status" value="6"/>
</dbReference>
<keyword evidence="3" id="KW-0677">Repeat</keyword>
<feature type="compositionally biased region" description="Acidic residues" evidence="6">
    <location>
        <begin position="68"/>
        <end position="79"/>
    </location>
</feature>
<feature type="repeat" description="WD" evidence="5">
    <location>
        <begin position="360"/>
        <end position="385"/>
    </location>
</feature>
<evidence type="ECO:0000256" key="3">
    <source>
        <dbReference type="ARBA" id="ARBA00022737"/>
    </source>
</evidence>
<dbReference type="InterPro" id="IPR020472">
    <property type="entry name" value="WD40_PAC1"/>
</dbReference>
<accession>A0ABP0KVC2</accession>
<evidence type="ECO:0000256" key="1">
    <source>
        <dbReference type="ARBA" id="ARBA00004123"/>
    </source>
</evidence>
<dbReference type="InterPro" id="IPR039241">
    <property type="entry name" value="Rrp9-like"/>
</dbReference>
<name>A0ABP0KVC2_9DINO</name>
<gene>
    <name evidence="7" type="ORF">SCF082_LOCUS18995</name>
</gene>
<dbReference type="PROSITE" id="PS50294">
    <property type="entry name" value="WD_REPEATS_REGION"/>
    <property type="match status" value="2"/>
</dbReference>
<organism evidence="7 8">
    <name type="scientific">Durusdinium trenchii</name>
    <dbReference type="NCBI Taxonomy" id="1381693"/>
    <lineage>
        <taxon>Eukaryota</taxon>
        <taxon>Sar</taxon>
        <taxon>Alveolata</taxon>
        <taxon>Dinophyceae</taxon>
        <taxon>Suessiales</taxon>
        <taxon>Symbiodiniaceae</taxon>
        <taxon>Durusdinium</taxon>
    </lineage>
</organism>
<sequence>RSDKIEVDWDDKDSDVVDSSSEEDERKLGQTAEAAPKETAEQKRVRVAKELLDKIQKGGLGTLAEQHDENDEAASDASDDAGAAFGATPKLDPVSQQLHQNILRSEGRLRKPTADKFDSSKLVHQQCATRAHRLSVTCAALSDAEDVAFTGSKDCSIVRWDVETGKRVTTLPGQPATKSVKRSAITGHWDEVLSVALSSDGRYLASGGRDRFVRVWDTRTNELVDSFKGHRGAVSGVAFQKGTHRLYSASHDRSVRAWDVDEMAYVESLFGHQAELNGIDCLYRERAVTCSADRTVRFWKIPEESQLLLQGHHTASIDCVRMLDEVHFLSGSQESSLALWHTSKKKPCSLVRNAHGSTWITAVAVMPNSDLCASGASDGQIKFWKADLEGRRLHAPSLGQFAIPGFVNALCIGASGRVVVAGTGQEHRLGRWQRLAGAKNTLHILRLPEED</sequence>
<feature type="repeat" description="WD" evidence="5">
    <location>
        <begin position="129"/>
        <end position="170"/>
    </location>
</feature>
<evidence type="ECO:0000256" key="6">
    <source>
        <dbReference type="SAM" id="MobiDB-lite"/>
    </source>
</evidence>
<evidence type="ECO:0000256" key="2">
    <source>
        <dbReference type="ARBA" id="ARBA00022574"/>
    </source>
</evidence>
<evidence type="ECO:0000256" key="4">
    <source>
        <dbReference type="ARBA" id="ARBA00023242"/>
    </source>
</evidence>
<dbReference type="PROSITE" id="PS50082">
    <property type="entry name" value="WD_REPEATS_2"/>
    <property type="match status" value="4"/>
</dbReference>
<proteinExistence type="predicted"/>
<dbReference type="InterPro" id="IPR001680">
    <property type="entry name" value="WD40_rpt"/>
</dbReference>
<feature type="repeat" description="WD" evidence="5">
    <location>
        <begin position="227"/>
        <end position="268"/>
    </location>
</feature>